<dbReference type="Proteomes" id="UP000504636">
    <property type="component" value="Unplaced"/>
</dbReference>
<protein>
    <recommendedName>
        <fullName evidence="10">Endo-chitosanase</fullName>
        <ecNumber evidence="10">3.2.1.132</ecNumber>
    </recommendedName>
</protein>
<dbReference type="EMBL" id="MU003692">
    <property type="protein sequence ID" value="KAF2817132.1"/>
    <property type="molecule type" value="Genomic_DNA"/>
</dbReference>
<reference evidence="11 13" key="1">
    <citation type="journal article" date="2020" name="Stud. Mycol.">
        <title>101 Dothideomycetes genomes: a test case for predicting lifestyles and emergence of pathogens.</title>
        <authorList>
            <person name="Haridas S."/>
            <person name="Albert R."/>
            <person name="Binder M."/>
            <person name="Bloem J."/>
            <person name="Labutti K."/>
            <person name="Salamov A."/>
            <person name="Andreopoulos B."/>
            <person name="Baker S."/>
            <person name="Barry K."/>
            <person name="Bills G."/>
            <person name="Bluhm B."/>
            <person name="Cannon C."/>
            <person name="Castanera R."/>
            <person name="Culley D."/>
            <person name="Daum C."/>
            <person name="Ezra D."/>
            <person name="Gonzalez J."/>
            <person name="Henrissat B."/>
            <person name="Kuo A."/>
            <person name="Liang C."/>
            <person name="Lipzen A."/>
            <person name="Lutzoni F."/>
            <person name="Magnuson J."/>
            <person name="Mondo S."/>
            <person name="Nolan M."/>
            <person name="Ohm R."/>
            <person name="Pangilinan J."/>
            <person name="Park H.-J."/>
            <person name="Ramirez L."/>
            <person name="Alfaro M."/>
            <person name="Sun H."/>
            <person name="Tritt A."/>
            <person name="Yoshinaga Y."/>
            <person name="Zwiers L.-H."/>
            <person name="Turgeon B."/>
            <person name="Goodwin S."/>
            <person name="Spatafora J."/>
            <person name="Crous P."/>
            <person name="Grigoriev I."/>
        </authorList>
    </citation>
    <scope>NUCLEOTIDE SEQUENCE</scope>
    <source>
        <strain evidence="11 13">CBS 304.34</strain>
    </source>
</reference>
<name>A0A6A6Z7P3_9PEZI</name>
<dbReference type="EC" id="3.2.1.132" evidence="10"/>
<keyword evidence="9 10" id="KW-0624">Polysaccharide degradation</keyword>
<feature type="signal peptide" evidence="10">
    <location>
        <begin position="1"/>
        <end position="16"/>
    </location>
</feature>
<gene>
    <name evidence="11 13" type="ORF">BDZ99DRAFT_9504</name>
</gene>
<evidence type="ECO:0000256" key="3">
    <source>
        <dbReference type="ARBA" id="ARBA00007799"/>
    </source>
</evidence>
<dbReference type="GeneID" id="54469951"/>
<evidence type="ECO:0000256" key="10">
    <source>
        <dbReference type="RuleBase" id="RU361208"/>
    </source>
</evidence>
<dbReference type="Pfam" id="PF07335">
    <property type="entry name" value="Glyco_hydro_75"/>
    <property type="match status" value="1"/>
</dbReference>
<evidence type="ECO:0000313" key="11">
    <source>
        <dbReference type="EMBL" id="KAF2817132.1"/>
    </source>
</evidence>
<dbReference type="PANTHER" id="PTHR42061">
    <property type="entry name" value="ENDO-CHITOSANASE"/>
    <property type="match status" value="1"/>
</dbReference>
<dbReference type="PANTHER" id="PTHR42061:SF9">
    <property type="entry name" value="ENDO-CHITOSANASE"/>
    <property type="match status" value="1"/>
</dbReference>
<keyword evidence="12" id="KW-1185">Reference proteome</keyword>
<keyword evidence="6 10" id="KW-0378">Hydrolase</keyword>
<dbReference type="GO" id="GO:0016977">
    <property type="term" value="F:chitosanase activity"/>
    <property type="evidence" value="ECO:0007669"/>
    <property type="project" value="UniProtKB-EC"/>
</dbReference>
<dbReference type="InterPro" id="IPR009939">
    <property type="entry name" value="Chitosanase_fungal"/>
</dbReference>
<sequence>MLRTTILAALASAALARDIPSNVQAFYDAHLNTECSNAVSDSFSSVVYCQDNTSSALFLKGPSGSYDNMDIDCDGANASEGLCDNDPTGQSMTAFMDQVAEFGISDLDAHIHPYVVLGNDGATPSFDPQSVGIEPLSVVAVVCNGKMFYGIWGDTNGGTSTGEAALSMGQLCFGDDAVNGDQGHDEADVLYIAFPGSAAVPGKAAAWKAKMKEEFEECLATIGDKLVAGL</sequence>
<dbReference type="RefSeq" id="XP_033584096.1">
    <property type="nucleotide sequence ID" value="XM_033729058.1"/>
</dbReference>
<evidence type="ECO:0000256" key="8">
    <source>
        <dbReference type="ARBA" id="ARBA00023295"/>
    </source>
</evidence>
<comment type="subcellular location">
    <subcellularLocation>
        <location evidence="2 10">Secreted</location>
    </subcellularLocation>
</comment>
<evidence type="ECO:0000256" key="1">
    <source>
        <dbReference type="ARBA" id="ARBA00000405"/>
    </source>
</evidence>
<evidence type="ECO:0000256" key="5">
    <source>
        <dbReference type="ARBA" id="ARBA00022729"/>
    </source>
</evidence>
<keyword evidence="4" id="KW-0964">Secreted</keyword>
<comment type="catalytic activity">
    <reaction evidence="1 10">
        <text>Endohydrolysis of beta-(1-&gt;4)-linkages between D-glucosamine residues in a partly acetylated chitosan.</text>
        <dbReference type="EC" id="3.2.1.132"/>
    </reaction>
</comment>
<reference evidence="13" key="3">
    <citation type="submission" date="2025-04" db="UniProtKB">
        <authorList>
            <consortium name="RefSeq"/>
        </authorList>
    </citation>
    <scope>IDENTIFICATION</scope>
    <source>
        <strain evidence="13">CBS 304.34</strain>
    </source>
</reference>
<keyword evidence="8 10" id="KW-0326">Glycosidase</keyword>
<evidence type="ECO:0000313" key="12">
    <source>
        <dbReference type="Proteomes" id="UP000504636"/>
    </source>
</evidence>
<reference evidence="13" key="2">
    <citation type="submission" date="2020-04" db="EMBL/GenBank/DDBJ databases">
        <authorList>
            <consortium name="NCBI Genome Project"/>
        </authorList>
    </citation>
    <scope>NUCLEOTIDE SEQUENCE</scope>
    <source>
        <strain evidence="13">CBS 304.34</strain>
    </source>
</reference>
<comment type="function">
    <text evidence="10">Chitosanase catalyzing the endo-type cleavage of chitosan, the deacylated form of chitin. Chitosanase may be crucial in the degradation of the deacetylated portion of chitin in the fungal cell wall.</text>
</comment>
<organism evidence="11">
    <name type="scientific">Mytilinidion resinicola</name>
    <dbReference type="NCBI Taxonomy" id="574789"/>
    <lineage>
        <taxon>Eukaryota</taxon>
        <taxon>Fungi</taxon>
        <taxon>Dikarya</taxon>
        <taxon>Ascomycota</taxon>
        <taxon>Pezizomycotina</taxon>
        <taxon>Dothideomycetes</taxon>
        <taxon>Pleosporomycetidae</taxon>
        <taxon>Mytilinidiales</taxon>
        <taxon>Mytilinidiaceae</taxon>
        <taxon>Mytilinidion</taxon>
    </lineage>
</organism>
<evidence type="ECO:0000313" key="13">
    <source>
        <dbReference type="RefSeq" id="XP_033584096.1"/>
    </source>
</evidence>
<keyword evidence="5 10" id="KW-0732">Signal</keyword>
<dbReference type="AlphaFoldDB" id="A0A6A6Z7P3"/>
<evidence type="ECO:0000256" key="6">
    <source>
        <dbReference type="ARBA" id="ARBA00022801"/>
    </source>
</evidence>
<comment type="similarity">
    <text evidence="3 10">Belongs to the glycosyl hydrolase 75 family.</text>
</comment>
<keyword evidence="7" id="KW-0119">Carbohydrate metabolism</keyword>
<evidence type="ECO:0000256" key="9">
    <source>
        <dbReference type="ARBA" id="ARBA00023326"/>
    </source>
</evidence>
<evidence type="ECO:0000256" key="4">
    <source>
        <dbReference type="ARBA" id="ARBA00022525"/>
    </source>
</evidence>
<proteinExistence type="inferred from homology"/>
<dbReference type="OrthoDB" id="4756206at2759"/>
<dbReference type="GO" id="GO:0000272">
    <property type="term" value="P:polysaccharide catabolic process"/>
    <property type="evidence" value="ECO:0007669"/>
    <property type="project" value="UniProtKB-KW"/>
</dbReference>
<evidence type="ECO:0000256" key="2">
    <source>
        <dbReference type="ARBA" id="ARBA00004613"/>
    </source>
</evidence>
<dbReference type="GO" id="GO:0005576">
    <property type="term" value="C:extracellular region"/>
    <property type="evidence" value="ECO:0007669"/>
    <property type="project" value="UniProtKB-SubCell"/>
</dbReference>
<accession>A0A6A6Z7P3</accession>
<feature type="chain" id="PRO_5044517529" description="Endo-chitosanase" evidence="10">
    <location>
        <begin position="17"/>
        <end position="230"/>
    </location>
</feature>
<evidence type="ECO:0000256" key="7">
    <source>
        <dbReference type="ARBA" id="ARBA00023277"/>
    </source>
</evidence>